<dbReference type="VEuPathDB" id="FungiDB:yc1106_05921"/>
<feature type="region of interest" description="Disordered" evidence="1">
    <location>
        <begin position="76"/>
        <end position="95"/>
    </location>
</feature>
<accession>A0A9Q8ZAN8</accession>
<dbReference type="AlphaFoldDB" id="A0A9Q8ZAN8"/>
<evidence type="ECO:0000256" key="1">
    <source>
        <dbReference type="SAM" id="MobiDB-lite"/>
    </source>
</evidence>
<name>A0A9Q8ZAN8_CURCL</name>
<dbReference type="OrthoDB" id="3932796at2759"/>
<sequence length="232" mass="25372">MQPDSYTTIEGWLATIDVTVLSATAPASGLVLQVNAGGLPPDTPRQNPSQIYEEISPTDTSFSADTIFDTPVDKPPHFNYGPSSDCGSQDAYSDNTTLQSEYDKEAVEEEQNASDYAITLDKAITPDDAVTLSTDTGDTSCSPLGTTTSSQICEHEARGEDEGLWKKKMELREEMGQEWVAEQDRKNWVLPNPLGEASGWQKRGIWVHEGKGYPGEGEGRIVLRELVVVLED</sequence>
<keyword evidence="3" id="KW-1185">Reference proteome</keyword>
<dbReference type="Proteomes" id="UP001056012">
    <property type="component" value="Chromosome 4"/>
</dbReference>
<evidence type="ECO:0000313" key="3">
    <source>
        <dbReference type="Proteomes" id="UP001056012"/>
    </source>
</evidence>
<protein>
    <submittedName>
        <fullName evidence="2">Uncharacterized protein</fullName>
    </submittedName>
</protein>
<gene>
    <name evidence="2" type="ORF">yc1106_05921</name>
</gene>
<proteinExistence type="predicted"/>
<organism evidence="2 3">
    <name type="scientific">Curvularia clavata</name>
    <dbReference type="NCBI Taxonomy" id="95742"/>
    <lineage>
        <taxon>Eukaryota</taxon>
        <taxon>Fungi</taxon>
        <taxon>Dikarya</taxon>
        <taxon>Ascomycota</taxon>
        <taxon>Pezizomycotina</taxon>
        <taxon>Dothideomycetes</taxon>
        <taxon>Pleosporomycetidae</taxon>
        <taxon>Pleosporales</taxon>
        <taxon>Pleosporineae</taxon>
        <taxon>Pleosporaceae</taxon>
        <taxon>Curvularia</taxon>
    </lineage>
</organism>
<feature type="compositionally biased region" description="Polar residues" evidence="1">
    <location>
        <begin position="81"/>
        <end position="95"/>
    </location>
</feature>
<dbReference type="EMBL" id="CP089277">
    <property type="protein sequence ID" value="USP78647.1"/>
    <property type="molecule type" value="Genomic_DNA"/>
</dbReference>
<reference evidence="2" key="1">
    <citation type="submission" date="2021-12" db="EMBL/GenBank/DDBJ databases">
        <title>Curvularia clavata genome.</title>
        <authorList>
            <person name="Cao Y."/>
        </authorList>
    </citation>
    <scope>NUCLEOTIDE SEQUENCE</scope>
    <source>
        <strain evidence="2">Yc1106</strain>
    </source>
</reference>
<evidence type="ECO:0000313" key="2">
    <source>
        <dbReference type="EMBL" id="USP78647.1"/>
    </source>
</evidence>